<dbReference type="SUPFAM" id="SSF52833">
    <property type="entry name" value="Thioredoxin-like"/>
    <property type="match status" value="1"/>
</dbReference>
<reference evidence="1" key="1">
    <citation type="submission" date="2022-10" db="EMBL/GenBank/DDBJ databases">
        <authorList>
            <person name="Koch H."/>
        </authorList>
    </citation>
    <scope>NUCLEOTIDE SEQUENCE</scope>
    <source>
        <strain evidence="1">DNF</strain>
    </source>
</reference>
<protein>
    <submittedName>
        <fullName evidence="1">IncF plasmid conjugative transfer pilus assembly protein TraF</fullName>
    </submittedName>
</protein>
<dbReference type="AlphaFoldDB" id="A0AA86MYZ9"/>
<evidence type="ECO:0000313" key="1">
    <source>
        <dbReference type="EMBL" id="CAI4031660.1"/>
    </source>
</evidence>
<evidence type="ECO:0000313" key="2">
    <source>
        <dbReference type="Proteomes" id="UP001179121"/>
    </source>
</evidence>
<proteinExistence type="predicted"/>
<accession>A0AA86MYZ9</accession>
<dbReference type="Pfam" id="PF13728">
    <property type="entry name" value="TraF"/>
    <property type="match status" value="1"/>
</dbReference>
<sequence length="312" mass="35423">MEFGFWWSRSVRKKIVRGFIVMVCAVLAPVVARAGSLPDQHPSSSRLANEFYERAREGWFWYQDPVEEDETDAVVRPVTLATLPLEAWLDPAKYRSLLKRVPIEQEDLSTLPAGMLRELASAKREAALDAPTPETVKTYIIAQRAVFKRSEDFTSMWQLAMFTNPQLDFATEHPTSQFGHDVEAQATQEVDERLLSSARANHVGLFFFFTSTCRFCQEQSKILKLFADTYQIEVFPVTLDGQGLKEFPKAAADNGMAERVSLQKVPTIYLAIPQENFLVPIGSGVMTFNELRERVLTILKQRPQLRRKAGDS</sequence>
<dbReference type="InterPro" id="IPR036249">
    <property type="entry name" value="Thioredoxin-like_sf"/>
</dbReference>
<name>A0AA86MYZ9_9BACT</name>
<dbReference type="EMBL" id="OX365700">
    <property type="protein sequence ID" value="CAI4031660.1"/>
    <property type="molecule type" value="Genomic_DNA"/>
</dbReference>
<keyword evidence="2" id="KW-1185">Reference proteome</keyword>
<dbReference type="Proteomes" id="UP001179121">
    <property type="component" value="Chromosome"/>
</dbReference>
<dbReference type="KEGG" id="nti:DNFV4_02079"/>
<organism evidence="1 2">
    <name type="scientific">Nitrospira tepida</name>
    <dbReference type="NCBI Taxonomy" id="2973512"/>
    <lineage>
        <taxon>Bacteria</taxon>
        <taxon>Pseudomonadati</taxon>
        <taxon>Nitrospirota</taxon>
        <taxon>Nitrospiria</taxon>
        <taxon>Nitrospirales</taxon>
        <taxon>Nitrospiraceae</taxon>
        <taxon>Nitrospira</taxon>
    </lineage>
</organism>
<dbReference type="InterPro" id="IPR039555">
    <property type="entry name" value="TraF/TrbB"/>
</dbReference>
<gene>
    <name evidence="1" type="ORF">DNFV4_02079</name>
</gene>
<dbReference type="Gene3D" id="3.40.30.10">
    <property type="entry name" value="Glutaredoxin"/>
    <property type="match status" value="1"/>
</dbReference>